<dbReference type="SUPFAM" id="SSF52922">
    <property type="entry name" value="TK C-terminal domain-like"/>
    <property type="match status" value="1"/>
</dbReference>
<dbReference type="NCBIfam" id="TIGR02176">
    <property type="entry name" value="pyruv_ox_red"/>
    <property type="match status" value="1"/>
</dbReference>
<keyword evidence="5 9" id="KW-0249">Electron transport</keyword>
<feature type="domain" description="4Fe-4S ferredoxin-type" evidence="13">
    <location>
        <begin position="678"/>
        <end position="707"/>
    </location>
</feature>
<feature type="site" description="Important for catalytic activity" evidence="11">
    <location>
        <position position="999"/>
    </location>
</feature>
<feature type="site" description="Important for catalytic activity" evidence="11">
    <location>
        <position position="66"/>
    </location>
</feature>
<sequence>MSNKKKMVTIDGNAAAAHVAYAFSEVAAIFPITPSSPMGEYSDSWASQGRENVFGKKVDVLEMQSEAGAAGAVHGSLSAGALTTTFTASQGLLLMIPNMHKIAGEMIPTVFHVSARSLAAQSLSIFGDHADVMSCLNTGFAMTAASSIQETMDMAVVAHLATLKTEVPFLSFFDGFRTSHEIQKVEEISYDTIKEMIEPKYIERFRARGMRPEKPVVKVAAQNPDVYFQGRETTNNIYDSIPGVVQEYMDLLAKHVGRQYHLFDYVGAPDAEKVIIIMGSGCDTAEQTVKYLNAKGEKVGVIKVRLYRPFSASAFIDALPASCKKIAVMDRTKEPGSLGEPLYKDVVTVLKDKDIEIIGGRYGLSSKEFNPSHVKAIFDHLDGKAFHGFTVGITDDVSHKSIEVKEFIDVAPSDIFSGMFWGLGSDGTVGANKNSIKIIGDNTDMNAQAYFAYDSKKSGGVTTSHLRFGKSSVNMPWLNDAADFVACSNPAYLGRYDMLGPIKENGVFLLNTELPADEIFNSLTEKEQKIIIDRKVRFYAMNALKISEEVGLGNRTNTVLQAAFFKISGVLPEAQAIELMKTAIKKTFSRKGEDIVKMNWNAVDKAGEALIEVKVPATITKSYEPPRLIAEDSDDFTKNIIEKIMHQKGDDIPVSHMSFDGVLPTGTTKLEKRGVAPRVPHWESEVCIQCNQCVQSCPHAAIRAKQIKPEDLSGAPETFNSVKYKASKTMELQYKIQVYTDDCQGCGVCIETCPAKGKALVWSTLDKERAIGEEENEKFFEPLPYGALDGSSETNVKGMQFRRPLFEFSGACAGCGETPYVKLVTQICGGNMLAANATGCSSIYGGTFPTIPYCKNEAGRGPAWGNSLFEDNAEYGFGMRLGVDSNRTLLKRKVNDLLAAGTTPELTSALKASLALWDEKTQEAIDAQDAVKAALPADAAGDETMAKIIELQDYFVDKSVWIIGGDGWAYDIGFGGVDHVMAAGKNVNILVVDTEVYSNTGGQASKATPIGAVAKFANAGMRLGKKNLNIMAMSYGYVYVASIALGANRAHAQKAIMEAEAFDGPSIIFAYAPCIAHGIDMSKTQLEEKRAVECGYWPLYRYNPAMEEGKKFSWDCKEPTESYQDFIRSERRYTALLKTAPDEAEALFAEAEADAKHRWDFFKKMGEIM</sequence>
<feature type="binding site" evidence="12">
    <location>
        <position position="1074"/>
    </location>
    <ligand>
        <name>[4Fe-4S] cluster</name>
        <dbReference type="ChEBI" id="CHEBI:49883"/>
        <label>3</label>
    </ligand>
</feature>
<dbReference type="CDD" id="cd07034">
    <property type="entry name" value="TPP_PYR_PFOR_IOR-alpha_like"/>
    <property type="match status" value="1"/>
</dbReference>
<feature type="binding site" evidence="10">
    <location>
        <position position="116"/>
    </location>
    <ligand>
        <name>pyruvate</name>
        <dbReference type="ChEBI" id="CHEBI:15361"/>
    </ligand>
</feature>
<feature type="domain" description="4Fe-4S ferredoxin-type" evidence="13">
    <location>
        <begin position="734"/>
        <end position="763"/>
    </location>
</feature>
<evidence type="ECO:0000256" key="9">
    <source>
        <dbReference type="PIRNR" id="PIRNR000159"/>
    </source>
</evidence>
<dbReference type="Pfam" id="PF01855">
    <property type="entry name" value="POR_N"/>
    <property type="match status" value="1"/>
</dbReference>
<dbReference type="InterPro" id="IPR002869">
    <property type="entry name" value="Pyrv_flavodox_OxRed_cen"/>
</dbReference>
<keyword evidence="4 12" id="KW-0479">Metal-binding</keyword>
<dbReference type="RefSeq" id="WP_149487817.1">
    <property type="nucleotide sequence ID" value="NZ_CP036150.1"/>
</dbReference>
<evidence type="ECO:0000256" key="2">
    <source>
        <dbReference type="ARBA" id="ARBA00022448"/>
    </source>
</evidence>
<dbReference type="InterPro" id="IPR037112">
    <property type="entry name" value="Pyrv-flavodox_OxR_EKR_sf"/>
</dbReference>
<dbReference type="EMBL" id="CP036150">
    <property type="protein sequence ID" value="QEN09745.1"/>
    <property type="molecule type" value="Genomic_DNA"/>
</dbReference>
<feature type="binding site" evidence="10">
    <location>
        <begin position="965"/>
        <end position="968"/>
    </location>
    <ligand>
        <name>thiamine diphosphate</name>
        <dbReference type="ChEBI" id="CHEBI:58937"/>
    </ligand>
</feature>
<evidence type="ECO:0000256" key="7">
    <source>
        <dbReference type="ARBA" id="ARBA00023004"/>
    </source>
</evidence>
<dbReference type="GO" id="GO:0006979">
    <property type="term" value="P:response to oxidative stress"/>
    <property type="evidence" value="ECO:0007669"/>
    <property type="project" value="TreeGrafter"/>
</dbReference>
<protein>
    <submittedName>
        <fullName evidence="14">Pyruvate:ferredoxin (Flavodoxin) oxidoreductase</fullName>
    </submittedName>
</protein>
<feature type="binding site" evidence="10">
    <location>
        <position position="33"/>
    </location>
    <ligand>
        <name>pyruvate</name>
        <dbReference type="ChEBI" id="CHEBI:15361"/>
    </ligand>
</feature>
<dbReference type="GO" id="GO:0016903">
    <property type="term" value="F:oxidoreductase activity, acting on the aldehyde or oxo group of donors"/>
    <property type="evidence" value="ECO:0007669"/>
    <property type="project" value="InterPro"/>
</dbReference>
<dbReference type="Gene3D" id="3.40.920.10">
    <property type="entry name" value="Pyruvate-ferredoxin oxidoreductase, PFOR, domain III"/>
    <property type="match status" value="1"/>
</dbReference>
<dbReference type="InterPro" id="IPR019456">
    <property type="entry name" value="Pyrv-flavodox_OxRtase_EKR"/>
</dbReference>
<dbReference type="InterPro" id="IPR017896">
    <property type="entry name" value="4Fe4S_Fe-S-bd"/>
</dbReference>
<dbReference type="GO" id="GO:0005506">
    <property type="term" value="F:iron ion binding"/>
    <property type="evidence" value="ECO:0007669"/>
    <property type="project" value="InterPro"/>
</dbReference>
<evidence type="ECO:0000313" key="15">
    <source>
        <dbReference type="Proteomes" id="UP000324209"/>
    </source>
</evidence>
<dbReference type="FunFam" id="3.40.920.10:FF:000001">
    <property type="entry name" value="Pyruvate:ferredoxin (Flavodoxin) oxidoreductase"/>
    <property type="match status" value="1"/>
</dbReference>
<keyword evidence="6 9" id="KW-0560">Oxidoreductase</keyword>
<dbReference type="Gene3D" id="3.40.50.920">
    <property type="match status" value="1"/>
</dbReference>
<dbReference type="FunFam" id="3.40.50.970:FF:000041">
    <property type="entry name" value="Pyruvate:ferredoxin (Flavodoxin) oxidoreductase"/>
    <property type="match status" value="1"/>
</dbReference>
<feature type="binding site" evidence="12">
    <location>
        <position position="815"/>
    </location>
    <ligand>
        <name>[4Fe-4S] cluster</name>
        <dbReference type="ChEBI" id="CHEBI:49883"/>
        <label>3</label>
    </ligand>
</feature>
<feature type="binding site" evidence="12">
    <location>
        <position position="743"/>
    </location>
    <ligand>
        <name>[4Fe-4S] cluster</name>
        <dbReference type="ChEBI" id="CHEBI:49883"/>
        <label>2</label>
    </ligand>
</feature>
<dbReference type="Proteomes" id="UP000324209">
    <property type="component" value="Chromosome"/>
</dbReference>
<evidence type="ECO:0000256" key="4">
    <source>
        <dbReference type="ARBA" id="ARBA00022723"/>
    </source>
</evidence>
<feature type="binding site" evidence="12">
    <location>
        <position position="840"/>
    </location>
    <ligand>
        <name>[4Fe-4S] cluster</name>
        <dbReference type="ChEBI" id="CHEBI:49883"/>
        <label>3</label>
    </ligand>
</feature>
<dbReference type="SMART" id="SM00890">
    <property type="entry name" value="EKR"/>
    <property type="match status" value="1"/>
</dbReference>
<dbReference type="PANTHER" id="PTHR32154:SF0">
    <property type="entry name" value="PYRUVATE-FLAVODOXIN OXIDOREDUCTASE-RELATED"/>
    <property type="match status" value="1"/>
</dbReference>
<keyword evidence="7 12" id="KW-0408">Iron</keyword>
<evidence type="ECO:0000256" key="5">
    <source>
        <dbReference type="ARBA" id="ARBA00022982"/>
    </source>
</evidence>
<name>A0A5C1QNR4_9SPIO</name>
<evidence type="ECO:0000313" key="14">
    <source>
        <dbReference type="EMBL" id="QEN09745.1"/>
    </source>
</evidence>
<feature type="binding site" evidence="10">
    <location>
        <position position="840"/>
    </location>
    <ligand>
        <name>thiamine diphosphate</name>
        <dbReference type="ChEBI" id="CHEBI:58937"/>
    </ligand>
</feature>
<dbReference type="SUPFAM" id="SSF53323">
    <property type="entry name" value="Pyruvate-ferredoxin oxidoreductase, PFOR, domain III"/>
    <property type="match status" value="1"/>
</dbReference>
<comment type="similarity">
    <text evidence="1 9">Belongs to the pyruvate:ferredoxin/flavodoxin oxidoreductase family.</text>
</comment>
<dbReference type="SUPFAM" id="SSF52518">
    <property type="entry name" value="Thiamin diphosphate-binding fold (THDP-binding)"/>
    <property type="match status" value="2"/>
</dbReference>
<dbReference type="CDD" id="cd03377">
    <property type="entry name" value="TPP_PFOR_PNO"/>
    <property type="match status" value="1"/>
</dbReference>
<dbReference type="InterPro" id="IPR011895">
    <property type="entry name" value="Pyrv_flavodox_OxRed"/>
</dbReference>
<evidence type="ECO:0000256" key="3">
    <source>
        <dbReference type="ARBA" id="ARBA00022485"/>
    </source>
</evidence>
<dbReference type="Gene3D" id="3.30.70.20">
    <property type="match status" value="1"/>
</dbReference>
<feature type="binding site" evidence="12">
    <location>
        <position position="753"/>
    </location>
    <ligand>
        <name>[4Fe-4S] cluster</name>
        <dbReference type="ChEBI" id="CHEBI:49883"/>
        <label>1</label>
    </ligand>
</feature>
<gene>
    <name evidence="14" type="primary">nifJ</name>
    <name evidence="14" type="ORF">EXM22_17795</name>
</gene>
<feature type="binding site" evidence="12">
    <location>
        <position position="812"/>
    </location>
    <ligand>
        <name>[4Fe-4S] cluster</name>
        <dbReference type="ChEBI" id="CHEBI:49883"/>
        <label>3</label>
    </ligand>
</feature>
<comment type="cofactor">
    <cofactor evidence="12">
        <name>[4Fe-4S] cluster</name>
        <dbReference type="ChEBI" id="CHEBI:49883"/>
    </cofactor>
    <text evidence="12">Binds 3 [4Fe-4S] clusters per subunit.</text>
</comment>
<keyword evidence="3 12" id="KW-0004">4Fe-4S</keyword>
<keyword evidence="2 9" id="KW-0813">Transport</keyword>
<dbReference type="GO" id="GO:0022900">
    <property type="term" value="P:electron transport chain"/>
    <property type="evidence" value="ECO:0007669"/>
    <property type="project" value="InterPro"/>
</dbReference>
<evidence type="ECO:0000259" key="13">
    <source>
        <dbReference type="PROSITE" id="PS51379"/>
    </source>
</evidence>
<feature type="binding site" evidence="10">
    <location>
        <begin position="994"/>
        <end position="999"/>
    </location>
    <ligand>
        <name>thiamine diphosphate</name>
        <dbReference type="ChEBI" id="CHEBI:58937"/>
    </ligand>
</feature>
<dbReference type="KEGG" id="ock:EXM22_17795"/>
<keyword evidence="14" id="KW-0670">Pyruvate</keyword>
<dbReference type="InterPro" id="IPR019752">
    <property type="entry name" value="Pyrv/ketoisovalerate_OxRed_cat"/>
</dbReference>
<feature type="binding site" evidence="12">
    <location>
        <position position="746"/>
    </location>
    <ligand>
        <name>[4Fe-4S] cluster</name>
        <dbReference type="ChEBI" id="CHEBI:49883"/>
        <label>2</label>
    </ligand>
</feature>
<dbReference type="PROSITE" id="PS00198">
    <property type="entry name" value="4FE4S_FER_1"/>
    <property type="match status" value="2"/>
</dbReference>
<feature type="binding site" evidence="12">
    <location>
        <position position="697"/>
    </location>
    <ligand>
        <name>[4Fe-4S] cluster</name>
        <dbReference type="ChEBI" id="CHEBI:49883"/>
        <label>2</label>
    </ligand>
</feature>
<evidence type="ECO:0000256" key="10">
    <source>
        <dbReference type="PIRSR" id="PIRSR000159-1"/>
    </source>
</evidence>
<keyword evidence="15" id="KW-1185">Reference proteome</keyword>
<evidence type="ECO:0000256" key="8">
    <source>
        <dbReference type="ARBA" id="ARBA00023014"/>
    </source>
</evidence>
<feature type="site" description="Important for catalytic activity" evidence="11">
    <location>
        <position position="33"/>
    </location>
</feature>
<dbReference type="SUPFAM" id="SSF54862">
    <property type="entry name" value="4Fe-4S ferredoxins"/>
    <property type="match status" value="1"/>
</dbReference>
<feature type="binding site" evidence="12">
    <location>
        <position position="693"/>
    </location>
    <ligand>
        <name>[4Fe-4S] cluster</name>
        <dbReference type="ChEBI" id="CHEBI:49883"/>
        <label>1</label>
    </ligand>
</feature>
<dbReference type="PANTHER" id="PTHR32154">
    <property type="entry name" value="PYRUVATE-FLAVODOXIN OXIDOREDUCTASE-RELATED"/>
    <property type="match status" value="1"/>
</dbReference>
<dbReference type="Pfam" id="PF01558">
    <property type="entry name" value="POR"/>
    <property type="match status" value="1"/>
</dbReference>
<reference evidence="14 15" key="1">
    <citation type="submission" date="2019-02" db="EMBL/GenBank/DDBJ databases">
        <title>Complete Genome Sequence and Methylome Analysis of free living Spirochaetas.</title>
        <authorList>
            <person name="Fomenkov A."/>
            <person name="Dubinina G."/>
            <person name="Leshcheva N."/>
            <person name="Mikheeva N."/>
            <person name="Grabovich M."/>
            <person name="Vincze T."/>
            <person name="Roberts R.J."/>
        </authorList>
    </citation>
    <scope>NUCLEOTIDE SEQUENCE [LARGE SCALE GENOMIC DNA]</scope>
    <source>
        <strain evidence="14 15">K2</strain>
    </source>
</reference>
<dbReference type="InterPro" id="IPR050722">
    <property type="entry name" value="Pyruvate:ferred/Flavod_OxRd"/>
</dbReference>
<organism evidence="14 15">
    <name type="scientific">Oceanispirochaeta crateris</name>
    <dbReference type="NCBI Taxonomy" id="2518645"/>
    <lineage>
        <taxon>Bacteria</taxon>
        <taxon>Pseudomonadati</taxon>
        <taxon>Spirochaetota</taxon>
        <taxon>Spirochaetia</taxon>
        <taxon>Spirochaetales</taxon>
        <taxon>Spirochaetaceae</taxon>
        <taxon>Oceanispirochaeta</taxon>
    </lineage>
</organism>
<dbReference type="OrthoDB" id="9794954at2"/>
<dbReference type="FunFam" id="3.40.50.920:FF:000007">
    <property type="entry name" value="Pyruvate:ferredoxin (Flavodoxin) oxidoreductase"/>
    <property type="match status" value="1"/>
</dbReference>
<feature type="binding site" evidence="10">
    <location>
        <position position="817"/>
    </location>
    <ligand>
        <name>thiamine diphosphate</name>
        <dbReference type="ChEBI" id="CHEBI:58937"/>
    </ligand>
</feature>
<dbReference type="InterPro" id="IPR009014">
    <property type="entry name" value="Transketo_C/PFOR_II"/>
</dbReference>
<keyword evidence="8 12" id="KW-0411">Iron-sulfur</keyword>
<feature type="binding site" evidence="12">
    <location>
        <position position="749"/>
    </location>
    <ligand>
        <name>[4Fe-4S] cluster</name>
        <dbReference type="ChEBI" id="CHEBI:49883"/>
        <label>2</label>
    </ligand>
</feature>
<dbReference type="AlphaFoldDB" id="A0A5C1QNR4"/>
<evidence type="ECO:0000256" key="11">
    <source>
        <dbReference type="PIRSR" id="PIRSR000159-2"/>
    </source>
</evidence>
<dbReference type="GO" id="GO:0051539">
    <property type="term" value="F:4 iron, 4 sulfur cluster binding"/>
    <property type="evidence" value="ECO:0007669"/>
    <property type="project" value="UniProtKB-KW"/>
</dbReference>
<feature type="binding site" evidence="12">
    <location>
        <position position="687"/>
    </location>
    <ligand>
        <name>[4Fe-4S] cluster</name>
        <dbReference type="ChEBI" id="CHEBI:49883"/>
        <label>1</label>
    </ligand>
</feature>
<dbReference type="Gene3D" id="4.10.780.10">
    <property type="entry name" value="Pyruvate-flavodoxin oxidoreductase, EKR domain"/>
    <property type="match status" value="1"/>
</dbReference>
<dbReference type="PROSITE" id="PS51379">
    <property type="entry name" value="4FE4S_FER_2"/>
    <property type="match status" value="2"/>
</dbReference>
<evidence type="ECO:0000256" key="12">
    <source>
        <dbReference type="PIRSR" id="PIRSR000159-50"/>
    </source>
</evidence>
<dbReference type="Pfam" id="PF13237">
    <property type="entry name" value="Fer4_10"/>
    <property type="match status" value="1"/>
</dbReference>
<proteinExistence type="inferred from homology"/>
<feature type="binding site" evidence="12">
    <location>
        <position position="690"/>
    </location>
    <ligand>
        <name>[4Fe-4S] cluster</name>
        <dbReference type="ChEBI" id="CHEBI:49883"/>
        <label>1</label>
    </ligand>
</feature>
<dbReference type="InterPro" id="IPR033412">
    <property type="entry name" value="PFOR_II"/>
</dbReference>
<feature type="site" description="Important for catalytic activity" evidence="11">
    <location>
        <position position="116"/>
    </location>
</feature>
<dbReference type="FunFam" id="3.40.50.970:FF:000012">
    <property type="entry name" value="Pyruvate:ferredoxin (Flavodoxin) oxidoreductase"/>
    <property type="match status" value="1"/>
</dbReference>
<evidence type="ECO:0000256" key="6">
    <source>
        <dbReference type="ARBA" id="ARBA00023002"/>
    </source>
</evidence>
<dbReference type="InterPro" id="IPR017900">
    <property type="entry name" value="4Fe4S_Fe_S_CS"/>
</dbReference>
<dbReference type="PIRSF" id="PIRSF000159">
    <property type="entry name" value="NifJ"/>
    <property type="match status" value="1"/>
</dbReference>
<dbReference type="InterPro" id="IPR029061">
    <property type="entry name" value="THDP-binding"/>
</dbReference>
<dbReference type="Pfam" id="PF17147">
    <property type="entry name" value="PFOR_II"/>
    <property type="match status" value="1"/>
</dbReference>
<accession>A0A5C1QNR4</accession>
<evidence type="ECO:0000256" key="1">
    <source>
        <dbReference type="ARBA" id="ARBA00009032"/>
    </source>
</evidence>
<dbReference type="InterPro" id="IPR002880">
    <property type="entry name" value="Pyrv_Fd/Flavodoxin_OxRdtase_N"/>
</dbReference>
<dbReference type="Gene3D" id="3.40.50.970">
    <property type="match status" value="2"/>
</dbReference>
<dbReference type="Pfam" id="PF10371">
    <property type="entry name" value="EKR"/>
    <property type="match status" value="1"/>
</dbReference>
<feature type="binding site" evidence="10">
    <location>
        <position position="66"/>
    </location>
    <ligand>
        <name>thiamine diphosphate</name>
        <dbReference type="ChEBI" id="CHEBI:58937"/>
    </ligand>
</feature>